<comment type="caution">
    <text evidence="2">The sequence shown here is derived from an EMBL/GenBank/DDBJ whole genome shotgun (WGS) entry which is preliminary data.</text>
</comment>
<accession>A0A2A4X6Q4</accession>
<protein>
    <submittedName>
        <fullName evidence="2">Uncharacterized protein</fullName>
    </submittedName>
</protein>
<keyword evidence="1" id="KW-0732">Signal</keyword>
<feature type="chain" id="PRO_5012133306" evidence="1">
    <location>
        <begin position="27"/>
        <end position="288"/>
    </location>
</feature>
<sequence length="288" mass="33209">MLQMKKTKKLLFLALCVALPSIGSYAQEEIRFSLETEAEKKQSHKEFLDLTGYPSKSTEDLMAKIFPDFPQAAKKFDNSLPNLLLANAALSKGSKREKIIGTIFELSFSGQLPHSVIYTAAMALYNQKEHLSERAVEIMVELQLLAQVHADITDHYVKNYQFNSSQKGPFQLFKDKHFQQWVCGNKVLLEEYPDACFRALSKFKKLYKTIHVFDTFPLGFSTTFFENYRPRIAEEFSQATIKFSIDKIHDNFIEAFTTSMPGFDCSDQRSSEFDFSNDNFIDSVDWWN</sequence>
<dbReference type="Proteomes" id="UP000218775">
    <property type="component" value="Unassembled WGS sequence"/>
</dbReference>
<evidence type="ECO:0000313" key="2">
    <source>
        <dbReference type="EMBL" id="PCI78250.1"/>
    </source>
</evidence>
<evidence type="ECO:0000256" key="1">
    <source>
        <dbReference type="SAM" id="SignalP"/>
    </source>
</evidence>
<feature type="signal peptide" evidence="1">
    <location>
        <begin position="1"/>
        <end position="26"/>
    </location>
</feature>
<proteinExistence type="predicted"/>
<gene>
    <name evidence="2" type="ORF">COB21_01065</name>
</gene>
<name>A0A2A4X6Q4_UNCAE</name>
<evidence type="ECO:0000313" key="3">
    <source>
        <dbReference type="Proteomes" id="UP000218775"/>
    </source>
</evidence>
<dbReference type="AlphaFoldDB" id="A0A2A4X6Q4"/>
<organism evidence="2 3">
    <name type="scientific">Aerophobetes bacterium</name>
    <dbReference type="NCBI Taxonomy" id="2030807"/>
    <lineage>
        <taxon>Bacteria</taxon>
        <taxon>Candidatus Aerophobota</taxon>
    </lineage>
</organism>
<dbReference type="EMBL" id="NVUK01000007">
    <property type="protein sequence ID" value="PCI78250.1"/>
    <property type="molecule type" value="Genomic_DNA"/>
</dbReference>
<reference evidence="3" key="1">
    <citation type="submission" date="2017-08" db="EMBL/GenBank/DDBJ databases">
        <title>A dynamic microbial community with high functional redundancy inhabits the cold, oxic subseafloor aquifer.</title>
        <authorList>
            <person name="Tully B.J."/>
            <person name="Wheat C.G."/>
            <person name="Glazer B.T."/>
            <person name="Huber J.A."/>
        </authorList>
    </citation>
    <scope>NUCLEOTIDE SEQUENCE [LARGE SCALE GENOMIC DNA]</scope>
</reference>